<name>A0A1G5QXQ2_9GAMM</name>
<dbReference type="Pfam" id="PF13426">
    <property type="entry name" value="PAS_9"/>
    <property type="match status" value="1"/>
</dbReference>
<feature type="domain" description="PAS" evidence="9">
    <location>
        <begin position="180"/>
        <end position="251"/>
    </location>
</feature>
<dbReference type="CDD" id="cd00082">
    <property type="entry name" value="HisKA"/>
    <property type="match status" value="1"/>
</dbReference>
<dbReference type="SMART" id="SM00388">
    <property type="entry name" value="HisKA"/>
    <property type="match status" value="1"/>
</dbReference>
<dbReference type="SMART" id="SM00086">
    <property type="entry name" value="PAC"/>
    <property type="match status" value="2"/>
</dbReference>
<dbReference type="GO" id="GO:0007234">
    <property type="term" value="P:osmosensory signaling via phosphorelay pathway"/>
    <property type="evidence" value="ECO:0007669"/>
    <property type="project" value="TreeGrafter"/>
</dbReference>
<feature type="coiled-coil region" evidence="7">
    <location>
        <begin position="29"/>
        <end position="66"/>
    </location>
</feature>
<evidence type="ECO:0000256" key="3">
    <source>
        <dbReference type="ARBA" id="ARBA00022553"/>
    </source>
</evidence>
<evidence type="ECO:0000256" key="5">
    <source>
        <dbReference type="ARBA" id="ARBA00022777"/>
    </source>
</evidence>
<dbReference type="InterPro" id="IPR036890">
    <property type="entry name" value="HATPase_C_sf"/>
</dbReference>
<dbReference type="PANTHER" id="PTHR42878:SF15">
    <property type="entry name" value="BACTERIOPHYTOCHROME"/>
    <property type="match status" value="1"/>
</dbReference>
<dbReference type="Gene3D" id="3.30.565.10">
    <property type="entry name" value="Histidine kinase-like ATPase, C-terminal domain"/>
    <property type="match status" value="1"/>
</dbReference>
<evidence type="ECO:0000259" key="10">
    <source>
        <dbReference type="PROSITE" id="PS50113"/>
    </source>
</evidence>
<evidence type="ECO:0000259" key="8">
    <source>
        <dbReference type="PROSITE" id="PS50109"/>
    </source>
</evidence>
<evidence type="ECO:0000256" key="6">
    <source>
        <dbReference type="ARBA" id="ARBA00023136"/>
    </source>
</evidence>
<dbReference type="InterPro" id="IPR005467">
    <property type="entry name" value="His_kinase_dom"/>
</dbReference>
<keyword evidence="5" id="KW-0418">Kinase</keyword>
<evidence type="ECO:0000256" key="4">
    <source>
        <dbReference type="ARBA" id="ARBA00022679"/>
    </source>
</evidence>
<comment type="catalytic activity">
    <reaction evidence="1">
        <text>ATP + protein L-histidine = ADP + protein N-phospho-L-histidine.</text>
        <dbReference type="EC" id="2.7.13.3"/>
    </reaction>
</comment>
<dbReference type="Gene3D" id="1.10.287.130">
    <property type="match status" value="1"/>
</dbReference>
<dbReference type="GO" id="GO:0005886">
    <property type="term" value="C:plasma membrane"/>
    <property type="evidence" value="ECO:0007669"/>
    <property type="project" value="UniProtKB-ARBA"/>
</dbReference>
<evidence type="ECO:0000313" key="12">
    <source>
        <dbReference type="Proteomes" id="UP000199648"/>
    </source>
</evidence>
<dbReference type="Pfam" id="PF00512">
    <property type="entry name" value="HisKA"/>
    <property type="match status" value="1"/>
</dbReference>
<feature type="domain" description="PAC" evidence="10">
    <location>
        <begin position="252"/>
        <end position="302"/>
    </location>
</feature>
<dbReference type="GO" id="GO:0000156">
    <property type="term" value="F:phosphorelay response regulator activity"/>
    <property type="evidence" value="ECO:0007669"/>
    <property type="project" value="TreeGrafter"/>
</dbReference>
<keyword evidence="7" id="KW-0175">Coiled coil</keyword>
<dbReference type="FunFam" id="3.30.565.10:FF:000006">
    <property type="entry name" value="Sensor histidine kinase WalK"/>
    <property type="match status" value="1"/>
</dbReference>
<dbReference type="InterPro" id="IPR004358">
    <property type="entry name" value="Sig_transdc_His_kin-like_C"/>
</dbReference>
<evidence type="ECO:0000256" key="2">
    <source>
        <dbReference type="ARBA" id="ARBA00012438"/>
    </source>
</evidence>
<sequence>MLWIGLLLYVVQRNWAEKRRLTKTVTDKTQQLQLRNTELEREIRQRQETESSLRASESRLNEAQRIANLGSWEWDLATNRLSWSNQLHHIFGVTPGTPLSYAEFLNRIHSDDRDRVRQRIATAEHVFENEYRIIRPDGMVRHLHGCGTIRRDDTGRLIRMAGVARDVTDQKNAELALRNSERKNDILMEHAGDGISICDLDGRLLDANRRLLELLGYTREELRALHAWDIAIPKEKEKIKQKFAEIAVKGRSLTTKTLLRKDGSTFPVEIAGATLEWEGRTVVLNIFRDISERKRLEAVLYRYQNDLEDLVDRRTEDLLVANRELEAFSYSVSHDLRGPLRAINGFSQILEEDYGERLDAAGHRYIDKICNATERMGRLIDDLLQLSRTVRTDLQCDPVNLSAMVEEISKELRAFEPERRARFRIQSNIQANADKALIQSLLDNLLHNAWKFTREQGQTVIEFGATEIDGESVFFVKDNGIGIDKSEASGLFQPFHRLHGPNEYEGSGIGLATVQRIAQRHGGEVWFESKPDQGATFFFSLGRKRAAPSIPLVAKWVK</sequence>
<keyword evidence="6" id="KW-0472">Membrane</keyword>
<feature type="domain" description="Histidine kinase" evidence="8">
    <location>
        <begin position="331"/>
        <end position="545"/>
    </location>
</feature>
<dbReference type="InterPro" id="IPR050351">
    <property type="entry name" value="BphY/WalK/GraS-like"/>
</dbReference>
<dbReference type="PANTHER" id="PTHR42878">
    <property type="entry name" value="TWO-COMPONENT HISTIDINE KINASE"/>
    <property type="match status" value="1"/>
</dbReference>
<dbReference type="PROSITE" id="PS50109">
    <property type="entry name" value="HIS_KIN"/>
    <property type="match status" value="1"/>
</dbReference>
<dbReference type="Pfam" id="PF08447">
    <property type="entry name" value="PAS_3"/>
    <property type="match status" value="1"/>
</dbReference>
<dbReference type="SMART" id="SM00091">
    <property type="entry name" value="PAS"/>
    <property type="match status" value="2"/>
</dbReference>
<dbReference type="PRINTS" id="PR00344">
    <property type="entry name" value="BCTRLSENSOR"/>
</dbReference>
<dbReference type="OrthoDB" id="7051794at2"/>
<keyword evidence="12" id="KW-1185">Reference proteome</keyword>
<dbReference type="InterPro" id="IPR003661">
    <property type="entry name" value="HisK_dim/P_dom"/>
</dbReference>
<dbReference type="FunFam" id="1.10.287.130:FF:000070">
    <property type="entry name" value="Histidine kinase sensor protein"/>
    <property type="match status" value="1"/>
</dbReference>
<gene>
    <name evidence="11" type="ORF">SAMN03097708_02956</name>
</gene>
<evidence type="ECO:0000256" key="7">
    <source>
        <dbReference type="SAM" id="Coils"/>
    </source>
</evidence>
<dbReference type="PROSITE" id="PS50113">
    <property type="entry name" value="PAC"/>
    <property type="match status" value="2"/>
</dbReference>
<dbReference type="EC" id="2.7.13.3" evidence="2"/>
<evidence type="ECO:0000313" key="11">
    <source>
        <dbReference type="EMBL" id="SCZ66378.1"/>
    </source>
</evidence>
<dbReference type="Pfam" id="PF02518">
    <property type="entry name" value="HATPase_c"/>
    <property type="match status" value="1"/>
</dbReference>
<protein>
    <recommendedName>
        <fullName evidence="2">histidine kinase</fullName>
        <ecNumber evidence="2">2.7.13.3</ecNumber>
    </recommendedName>
</protein>
<dbReference type="SUPFAM" id="SSF55785">
    <property type="entry name" value="PYP-like sensor domain (PAS domain)"/>
    <property type="match status" value="2"/>
</dbReference>
<dbReference type="SUPFAM" id="SSF55874">
    <property type="entry name" value="ATPase domain of HSP90 chaperone/DNA topoisomerase II/histidine kinase"/>
    <property type="match status" value="1"/>
</dbReference>
<accession>A0A1G5QXQ2</accession>
<dbReference type="Gene3D" id="3.30.450.20">
    <property type="entry name" value="PAS domain"/>
    <property type="match status" value="2"/>
</dbReference>
<dbReference type="InterPro" id="IPR003594">
    <property type="entry name" value="HATPase_dom"/>
</dbReference>
<keyword evidence="3" id="KW-0597">Phosphoprotein</keyword>
<dbReference type="GO" id="GO:0030295">
    <property type="term" value="F:protein kinase activator activity"/>
    <property type="evidence" value="ECO:0007669"/>
    <property type="project" value="TreeGrafter"/>
</dbReference>
<evidence type="ECO:0000256" key="1">
    <source>
        <dbReference type="ARBA" id="ARBA00000085"/>
    </source>
</evidence>
<dbReference type="InterPro" id="IPR036097">
    <property type="entry name" value="HisK_dim/P_sf"/>
</dbReference>
<dbReference type="Gene3D" id="2.10.70.100">
    <property type="match status" value="1"/>
</dbReference>
<dbReference type="RefSeq" id="WP_092998705.1">
    <property type="nucleotide sequence ID" value="NZ_FMWD01000011.1"/>
</dbReference>
<dbReference type="NCBIfam" id="TIGR00229">
    <property type="entry name" value="sensory_box"/>
    <property type="match status" value="2"/>
</dbReference>
<dbReference type="AlphaFoldDB" id="A0A1G5QXQ2"/>
<dbReference type="CDD" id="cd00130">
    <property type="entry name" value="PAS"/>
    <property type="match status" value="2"/>
</dbReference>
<dbReference type="SMART" id="SM00387">
    <property type="entry name" value="HATPase_c"/>
    <property type="match status" value="1"/>
</dbReference>
<reference evidence="11 12" key="1">
    <citation type="submission" date="2016-10" db="EMBL/GenBank/DDBJ databases">
        <authorList>
            <person name="de Groot N.N."/>
        </authorList>
    </citation>
    <scope>NUCLEOTIDE SEQUENCE [LARGE SCALE GENOMIC DNA]</scope>
    <source>
        <strain evidence="11 12">HLD2</strain>
    </source>
</reference>
<dbReference type="InterPro" id="IPR000014">
    <property type="entry name" value="PAS"/>
</dbReference>
<dbReference type="InterPro" id="IPR035965">
    <property type="entry name" value="PAS-like_dom_sf"/>
</dbReference>
<keyword evidence="4" id="KW-0808">Transferase</keyword>
<dbReference type="InterPro" id="IPR013655">
    <property type="entry name" value="PAS_fold_3"/>
</dbReference>
<dbReference type="PROSITE" id="PS50112">
    <property type="entry name" value="PAS"/>
    <property type="match status" value="1"/>
</dbReference>
<dbReference type="Proteomes" id="UP000199648">
    <property type="component" value="Unassembled WGS sequence"/>
</dbReference>
<dbReference type="InterPro" id="IPR000700">
    <property type="entry name" value="PAS-assoc_C"/>
</dbReference>
<proteinExistence type="predicted"/>
<organism evidence="11 12">
    <name type="scientific">Thiohalomonas denitrificans</name>
    <dbReference type="NCBI Taxonomy" id="415747"/>
    <lineage>
        <taxon>Bacteria</taxon>
        <taxon>Pseudomonadati</taxon>
        <taxon>Pseudomonadota</taxon>
        <taxon>Gammaproteobacteria</taxon>
        <taxon>Thiohalomonadales</taxon>
        <taxon>Thiohalomonadaceae</taxon>
        <taxon>Thiohalomonas</taxon>
    </lineage>
</organism>
<feature type="domain" description="PAC" evidence="10">
    <location>
        <begin position="127"/>
        <end position="179"/>
    </location>
</feature>
<dbReference type="GO" id="GO:0000155">
    <property type="term" value="F:phosphorelay sensor kinase activity"/>
    <property type="evidence" value="ECO:0007669"/>
    <property type="project" value="InterPro"/>
</dbReference>
<dbReference type="SUPFAM" id="SSF47384">
    <property type="entry name" value="Homodimeric domain of signal transducing histidine kinase"/>
    <property type="match status" value="1"/>
</dbReference>
<dbReference type="InterPro" id="IPR001610">
    <property type="entry name" value="PAC"/>
</dbReference>
<dbReference type="STRING" id="415747.SAMN03097708_02956"/>
<evidence type="ECO:0000259" key="9">
    <source>
        <dbReference type="PROSITE" id="PS50112"/>
    </source>
</evidence>
<dbReference type="EMBL" id="FMWD01000011">
    <property type="protein sequence ID" value="SCZ66378.1"/>
    <property type="molecule type" value="Genomic_DNA"/>
</dbReference>